<evidence type="ECO:0008006" key="3">
    <source>
        <dbReference type="Google" id="ProtNLM"/>
    </source>
</evidence>
<accession>A0ABS7DGM4</accession>
<name>A0ABS7DGM4_9GAMM</name>
<protein>
    <recommendedName>
        <fullName evidence="3">Transposase</fullName>
    </recommendedName>
</protein>
<evidence type="ECO:0000313" key="1">
    <source>
        <dbReference type="EMBL" id="MBW7570246.1"/>
    </source>
</evidence>
<dbReference type="EMBL" id="JAGFNY010000013">
    <property type="protein sequence ID" value="MBW7570246.1"/>
    <property type="molecule type" value="Genomic_DNA"/>
</dbReference>
<keyword evidence="2" id="KW-1185">Reference proteome</keyword>
<dbReference type="RefSeq" id="WP_219937468.1">
    <property type="nucleotide sequence ID" value="NZ_JAGFNY010000013.1"/>
</dbReference>
<proteinExistence type="predicted"/>
<gene>
    <name evidence="1" type="ORF">J5V48_04985</name>
</gene>
<sequence length="362" mass="43562">MYVQIRMVRNCKYVYVVENRRRKSDGKIVRKTIDKLGKLDDLLKKDPLFIEHLKATLKNKGEIAKSEQRLYENLTIKAQENELSANLNNGYQFIYYANEPLKRFWDAYLNLHYYFKYLQRKYYRDLAFNIEEKVFHMMLEYLIPEAFTLKRSNAFFNEKVDLIHERSTDEECKEIIFNTRTRFEKYIKRLDRVRFPWYQTVAKEYDSLCAATKTNLDKDSYIAIFKHILKQSFLYCINHYLSITHKVSSLNVIEEAIQNSKLIRIIPLDKEKNETIYIKIAHKTTKIMDAITLIVGMDIVDNCQSERELIRKLRYRKKDLDIENIENEFEYDNLDYELVDQSKQKEVEEESSISFVFGLRHT</sequence>
<comment type="caution">
    <text evidence="1">The sequence shown here is derived from an EMBL/GenBank/DDBJ whole genome shotgun (WGS) entry which is preliminary data.</text>
</comment>
<reference evidence="1 2" key="1">
    <citation type="submission" date="2021-03" db="EMBL/GenBank/DDBJ databases">
        <title>Succinivibrio sp. nov. isolated from feces of cow.</title>
        <authorList>
            <person name="Choi J.-Y."/>
        </authorList>
    </citation>
    <scope>NUCLEOTIDE SEQUENCE [LARGE SCALE GENOMIC DNA]</scope>
    <source>
        <strain evidence="1 2">AGMB01872</strain>
    </source>
</reference>
<evidence type="ECO:0000313" key="2">
    <source>
        <dbReference type="Proteomes" id="UP000731465"/>
    </source>
</evidence>
<dbReference type="Proteomes" id="UP000731465">
    <property type="component" value="Unassembled WGS sequence"/>
</dbReference>
<organism evidence="1 2">
    <name type="scientific">Succinivibrio faecicola</name>
    <dbReference type="NCBI Taxonomy" id="2820300"/>
    <lineage>
        <taxon>Bacteria</taxon>
        <taxon>Pseudomonadati</taxon>
        <taxon>Pseudomonadota</taxon>
        <taxon>Gammaproteobacteria</taxon>
        <taxon>Aeromonadales</taxon>
        <taxon>Succinivibrionaceae</taxon>
        <taxon>Succinivibrio</taxon>
    </lineage>
</organism>